<dbReference type="InterPro" id="IPR050902">
    <property type="entry name" value="ABC_Transporter_SBP"/>
</dbReference>
<dbReference type="EMBL" id="BAAAZE010000016">
    <property type="protein sequence ID" value="GAA4033992.1"/>
    <property type="molecule type" value="Genomic_DNA"/>
</dbReference>
<dbReference type="PROSITE" id="PS51257">
    <property type="entry name" value="PROKAR_LIPOPROTEIN"/>
    <property type="match status" value="1"/>
</dbReference>
<organism evidence="4 5">
    <name type="scientific">Actimicrobium antarcticum</name>
    <dbReference type="NCBI Taxonomy" id="1051899"/>
    <lineage>
        <taxon>Bacteria</taxon>
        <taxon>Pseudomonadati</taxon>
        <taxon>Pseudomonadota</taxon>
        <taxon>Betaproteobacteria</taxon>
        <taxon>Burkholderiales</taxon>
        <taxon>Oxalobacteraceae</taxon>
        <taxon>Actimicrobium</taxon>
    </lineage>
</organism>
<dbReference type="Proteomes" id="UP001501353">
    <property type="component" value="Unassembled WGS sequence"/>
</dbReference>
<dbReference type="RefSeq" id="WP_344765608.1">
    <property type="nucleotide sequence ID" value="NZ_BAAAZE010000016.1"/>
</dbReference>
<keyword evidence="5" id="KW-1185">Reference proteome</keyword>
<gene>
    <name evidence="4" type="ORF">GCM10022212_36540</name>
</gene>
<evidence type="ECO:0000313" key="4">
    <source>
        <dbReference type="EMBL" id="GAA4033992.1"/>
    </source>
</evidence>
<dbReference type="CDD" id="cd01144">
    <property type="entry name" value="BtuF"/>
    <property type="match status" value="1"/>
</dbReference>
<evidence type="ECO:0000259" key="3">
    <source>
        <dbReference type="PROSITE" id="PS50983"/>
    </source>
</evidence>
<dbReference type="InterPro" id="IPR002491">
    <property type="entry name" value="ABC_transptr_periplasmic_BD"/>
</dbReference>
<proteinExistence type="predicted"/>
<accession>A0ABP7U0H9</accession>
<reference evidence="5" key="1">
    <citation type="journal article" date="2019" name="Int. J. Syst. Evol. Microbiol.">
        <title>The Global Catalogue of Microorganisms (GCM) 10K type strain sequencing project: providing services to taxonomists for standard genome sequencing and annotation.</title>
        <authorList>
            <consortium name="The Broad Institute Genomics Platform"/>
            <consortium name="The Broad Institute Genome Sequencing Center for Infectious Disease"/>
            <person name="Wu L."/>
            <person name="Ma J."/>
        </authorList>
    </citation>
    <scope>NUCLEOTIDE SEQUENCE [LARGE SCALE GENOMIC DNA]</scope>
    <source>
        <strain evidence="5">JCM 16673</strain>
    </source>
</reference>
<evidence type="ECO:0000256" key="1">
    <source>
        <dbReference type="ARBA" id="ARBA00022729"/>
    </source>
</evidence>
<sequence length="293" mass="31419">MRLSGKWAFCLVWLVACATHAAPVSTTDDTGHSIRLSAPATRIVSLAPHATELLFAAGAGGVLVGVSEYSNFPEAAKRIASIGGAAAIDIERVVTLKPDLVVAWGSGNSARQLASLRSLGIPVFESEPRDFAAIASSLERLATLAGTEAIGRPAAQNFRTRLQALASTYQQRPPVRVFYQIWHEPLMTLNDSSMVSSAIRLCGGDNIFARLPQLAPVVSTEAVLQANPEAIFTGGEDDPTALASWRRFPSLLAVQRNNLLVINSDWLARSGPRILLGAEQLCIQLEAVRRKRS</sequence>
<dbReference type="Pfam" id="PF01497">
    <property type="entry name" value="Peripla_BP_2"/>
    <property type="match status" value="1"/>
</dbReference>
<comment type="caution">
    <text evidence="4">The sequence shown here is derived from an EMBL/GenBank/DDBJ whole genome shotgun (WGS) entry which is preliminary data.</text>
</comment>
<evidence type="ECO:0000256" key="2">
    <source>
        <dbReference type="SAM" id="SignalP"/>
    </source>
</evidence>
<dbReference type="PROSITE" id="PS50983">
    <property type="entry name" value="FE_B12_PBP"/>
    <property type="match status" value="1"/>
</dbReference>
<dbReference type="PANTHER" id="PTHR30535">
    <property type="entry name" value="VITAMIN B12-BINDING PROTEIN"/>
    <property type="match status" value="1"/>
</dbReference>
<feature type="domain" description="Fe/B12 periplasmic-binding" evidence="3">
    <location>
        <begin position="42"/>
        <end position="293"/>
    </location>
</feature>
<dbReference type="NCBIfam" id="NF038402">
    <property type="entry name" value="TroA_like"/>
    <property type="match status" value="1"/>
</dbReference>
<feature type="chain" id="PRO_5046220784" evidence="2">
    <location>
        <begin position="22"/>
        <end position="293"/>
    </location>
</feature>
<feature type="signal peptide" evidence="2">
    <location>
        <begin position="1"/>
        <end position="21"/>
    </location>
</feature>
<protein>
    <submittedName>
        <fullName evidence="4">Cobalamin-binding protein</fullName>
    </submittedName>
</protein>
<dbReference type="PANTHER" id="PTHR30535:SF34">
    <property type="entry name" value="MOLYBDATE-BINDING PROTEIN MOLA"/>
    <property type="match status" value="1"/>
</dbReference>
<dbReference type="Gene3D" id="3.40.50.1980">
    <property type="entry name" value="Nitrogenase molybdenum iron protein domain"/>
    <property type="match status" value="2"/>
</dbReference>
<evidence type="ECO:0000313" key="5">
    <source>
        <dbReference type="Proteomes" id="UP001501353"/>
    </source>
</evidence>
<dbReference type="InterPro" id="IPR054828">
    <property type="entry name" value="Vit_B12_bind_prot"/>
</dbReference>
<name>A0ABP7U0H9_9BURK</name>
<dbReference type="SUPFAM" id="SSF53807">
    <property type="entry name" value="Helical backbone' metal receptor"/>
    <property type="match status" value="1"/>
</dbReference>
<keyword evidence="1 2" id="KW-0732">Signal</keyword>